<accession>A0ABT0GSH6</accession>
<comment type="caution">
    <text evidence="3">The sequence shown here is derived from an EMBL/GenBank/DDBJ whole genome shotgun (WGS) entry which is preliminary data.</text>
</comment>
<gene>
    <name evidence="3" type="ORF">M0H32_09525</name>
</gene>
<feature type="transmembrane region" description="Helical" evidence="2">
    <location>
        <begin position="105"/>
        <end position="126"/>
    </location>
</feature>
<feature type="transmembrane region" description="Helical" evidence="2">
    <location>
        <begin position="132"/>
        <end position="153"/>
    </location>
</feature>
<dbReference type="PANTHER" id="PTHR34980:SF2">
    <property type="entry name" value="INNER MEMBRANE PROTEIN YHAH-RELATED"/>
    <property type="match status" value="1"/>
</dbReference>
<dbReference type="InterPro" id="IPR008523">
    <property type="entry name" value="DUF805"/>
</dbReference>
<dbReference type="EMBL" id="JALNMJ010000005">
    <property type="protein sequence ID" value="MCK7612399.1"/>
    <property type="molecule type" value="Genomic_DNA"/>
</dbReference>
<dbReference type="RefSeq" id="WP_248153345.1">
    <property type="nucleotide sequence ID" value="NZ_JALNMJ010000005.1"/>
</dbReference>
<keyword evidence="4" id="KW-1185">Reference proteome</keyword>
<reference evidence="3" key="1">
    <citation type="submission" date="2022-04" db="EMBL/GenBank/DDBJ databases">
        <title>Roseibium sp. CAU 1639 isolated from mud.</title>
        <authorList>
            <person name="Kim W."/>
        </authorList>
    </citation>
    <scope>NUCLEOTIDE SEQUENCE</scope>
    <source>
        <strain evidence="3">CAU 1639</strain>
    </source>
</reference>
<protein>
    <submittedName>
        <fullName evidence="3">DUF805 domain-containing protein</fullName>
    </submittedName>
</protein>
<organism evidence="3 4">
    <name type="scientific">Roseibium sediminicola</name>
    <dbReference type="NCBI Taxonomy" id="2933272"/>
    <lineage>
        <taxon>Bacteria</taxon>
        <taxon>Pseudomonadati</taxon>
        <taxon>Pseudomonadota</taxon>
        <taxon>Alphaproteobacteria</taxon>
        <taxon>Hyphomicrobiales</taxon>
        <taxon>Stappiaceae</taxon>
        <taxon>Roseibium</taxon>
    </lineage>
</organism>
<dbReference type="Proteomes" id="UP001431221">
    <property type="component" value="Unassembled WGS sequence"/>
</dbReference>
<evidence type="ECO:0000313" key="3">
    <source>
        <dbReference type="EMBL" id="MCK7612399.1"/>
    </source>
</evidence>
<keyword evidence="2" id="KW-0812">Transmembrane</keyword>
<name>A0ABT0GSH6_9HYPH</name>
<dbReference type="Pfam" id="PF05656">
    <property type="entry name" value="DUF805"/>
    <property type="match status" value="1"/>
</dbReference>
<evidence type="ECO:0000256" key="2">
    <source>
        <dbReference type="SAM" id="Phobius"/>
    </source>
</evidence>
<proteinExistence type="predicted"/>
<evidence type="ECO:0000256" key="1">
    <source>
        <dbReference type="SAM" id="MobiDB-lite"/>
    </source>
</evidence>
<feature type="transmembrane region" description="Helical" evidence="2">
    <location>
        <begin position="71"/>
        <end position="93"/>
    </location>
</feature>
<dbReference type="PANTHER" id="PTHR34980">
    <property type="entry name" value="INNER MEMBRANE PROTEIN-RELATED-RELATED"/>
    <property type="match status" value="1"/>
</dbReference>
<feature type="region of interest" description="Disordered" evidence="1">
    <location>
        <begin position="162"/>
        <end position="182"/>
    </location>
</feature>
<keyword evidence="2" id="KW-1133">Transmembrane helix</keyword>
<sequence length="182" mass="20191">MGVNTGKTVWNYFVTCLWEKHFDSKGRASRREFWSFFLCVSVLILLVLLICFVELVSGYTWNVRDEHELPIISMVLGGVVSIGTTSASKNVAIRRLHDWNKSSKYMFLCLLPYLGFLLLPLLPPLLGSGNVIGVLVFFGTITVLSFAVFAFLMSVAPTKGPNKYGPPTDDEQSSSGLIGVFE</sequence>
<keyword evidence="2" id="KW-0472">Membrane</keyword>
<feature type="transmembrane region" description="Helical" evidence="2">
    <location>
        <begin position="33"/>
        <end position="59"/>
    </location>
</feature>
<evidence type="ECO:0000313" key="4">
    <source>
        <dbReference type="Proteomes" id="UP001431221"/>
    </source>
</evidence>